<dbReference type="EC" id="3.1.3.18" evidence="1"/>
<keyword evidence="2" id="KW-1185">Reference proteome</keyword>
<dbReference type="Pfam" id="PF13419">
    <property type="entry name" value="HAD_2"/>
    <property type="match status" value="1"/>
</dbReference>
<dbReference type="InterPro" id="IPR050155">
    <property type="entry name" value="HAD-like_hydrolase_sf"/>
</dbReference>
<dbReference type="InterPro" id="IPR023214">
    <property type="entry name" value="HAD_sf"/>
</dbReference>
<name>A0A840PIR9_9ACTN</name>
<comment type="caution">
    <text evidence="1">The sequence shown here is derived from an EMBL/GenBank/DDBJ whole genome shotgun (WGS) entry which is preliminary data.</text>
</comment>
<dbReference type="PANTHER" id="PTHR43434:SF1">
    <property type="entry name" value="PHOSPHOGLYCOLATE PHOSPHATASE"/>
    <property type="match status" value="1"/>
</dbReference>
<dbReference type="InterPro" id="IPR041492">
    <property type="entry name" value="HAD_2"/>
</dbReference>
<evidence type="ECO:0000313" key="2">
    <source>
        <dbReference type="Proteomes" id="UP000578449"/>
    </source>
</evidence>
<dbReference type="SFLD" id="SFLDS00003">
    <property type="entry name" value="Haloacid_Dehalogenase"/>
    <property type="match status" value="1"/>
</dbReference>
<dbReference type="GO" id="GO:0006281">
    <property type="term" value="P:DNA repair"/>
    <property type="evidence" value="ECO:0007669"/>
    <property type="project" value="TreeGrafter"/>
</dbReference>
<dbReference type="Gene3D" id="1.10.150.240">
    <property type="entry name" value="Putative phosphatase, domain 2"/>
    <property type="match status" value="1"/>
</dbReference>
<dbReference type="RefSeq" id="WP_185055879.1">
    <property type="nucleotide sequence ID" value="NZ_BAABIX010000016.1"/>
</dbReference>
<dbReference type="SUPFAM" id="SSF56784">
    <property type="entry name" value="HAD-like"/>
    <property type="match status" value="1"/>
</dbReference>
<protein>
    <submittedName>
        <fullName evidence="1">Phosphoglycolate phosphatase</fullName>
        <ecNumber evidence="1">3.1.3.18</ecNumber>
    </submittedName>
</protein>
<dbReference type="Proteomes" id="UP000578449">
    <property type="component" value="Unassembled WGS sequence"/>
</dbReference>
<dbReference type="SFLD" id="SFLDG01129">
    <property type="entry name" value="C1.5:_HAD__Beta-PGM__Phosphata"/>
    <property type="match status" value="1"/>
</dbReference>
<dbReference type="EMBL" id="JACHGN010000027">
    <property type="protein sequence ID" value="MBB5139022.1"/>
    <property type="molecule type" value="Genomic_DNA"/>
</dbReference>
<reference evidence="1 2" key="1">
    <citation type="submission" date="2020-08" db="EMBL/GenBank/DDBJ databases">
        <title>Genomic Encyclopedia of Type Strains, Phase IV (KMG-IV): sequencing the most valuable type-strain genomes for metagenomic binning, comparative biology and taxonomic classification.</title>
        <authorList>
            <person name="Goeker M."/>
        </authorList>
    </citation>
    <scope>NUCLEOTIDE SEQUENCE [LARGE SCALE GENOMIC DNA]</scope>
    <source>
        <strain evidence="1 2">DSM 45615</strain>
    </source>
</reference>
<dbReference type="GO" id="GO:0008967">
    <property type="term" value="F:phosphoglycolate phosphatase activity"/>
    <property type="evidence" value="ECO:0007669"/>
    <property type="project" value="UniProtKB-EC"/>
</dbReference>
<proteinExistence type="predicted"/>
<dbReference type="InterPro" id="IPR036412">
    <property type="entry name" value="HAD-like_sf"/>
</dbReference>
<organism evidence="1 2">
    <name type="scientific">Thermocatellispora tengchongensis</name>
    <dbReference type="NCBI Taxonomy" id="1073253"/>
    <lineage>
        <taxon>Bacteria</taxon>
        <taxon>Bacillati</taxon>
        <taxon>Actinomycetota</taxon>
        <taxon>Actinomycetes</taxon>
        <taxon>Streptosporangiales</taxon>
        <taxon>Streptosporangiaceae</taxon>
        <taxon>Thermocatellispora</taxon>
    </lineage>
</organism>
<gene>
    <name evidence="1" type="ORF">HNP84_008785</name>
</gene>
<keyword evidence="1" id="KW-0378">Hydrolase</keyword>
<evidence type="ECO:0000313" key="1">
    <source>
        <dbReference type="EMBL" id="MBB5139022.1"/>
    </source>
</evidence>
<sequence length="213" mass="23043">MTPTDGPRPVGVLAFDWNGTLVDDAERARRATNRVLREHRVTALTKARFRKTFTLPVRCFLTAAGVPEPHAPAAERRWNEEMAAGDAPLSAGAADILQAAADRRVRVVVVSAAAPEAVLSDARRLRVDHLLPEVIGSVQDKAAELRRLVAENHGPVIYVGDVEYDMRCAIQAGAYPIGFGRGYRPAAALAEAGADMVVWNLATLRPFLSETPT</sequence>
<accession>A0A840PIR9</accession>
<dbReference type="GO" id="GO:0005829">
    <property type="term" value="C:cytosol"/>
    <property type="evidence" value="ECO:0007669"/>
    <property type="project" value="TreeGrafter"/>
</dbReference>
<dbReference type="Gene3D" id="3.40.50.1000">
    <property type="entry name" value="HAD superfamily/HAD-like"/>
    <property type="match status" value="1"/>
</dbReference>
<dbReference type="InterPro" id="IPR023198">
    <property type="entry name" value="PGP-like_dom2"/>
</dbReference>
<dbReference type="PANTHER" id="PTHR43434">
    <property type="entry name" value="PHOSPHOGLYCOLATE PHOSPHATASE"/>
    <property type="match status" value="1"/>
</dbReference>
<dbReference type="AlphaFoldDB" id="A0A840PIR9"/>